<dbReference type="InterPro" id="IPR002591">
    <property type="entry name" value="Phosphodiest/P_Trfase"/>
</dbReference>
<dbReference type="InterPro" id="IPR017850">
    <property type="entry name" value="Alkaline_phosphatase_core_sf"/>
</dbReference>
<gene>
    <name evidence="1" type="ORF">CL943_00610</name>
</gene>
<dbReference type="PANTHER" id="PTHR10151:SF120">
    <property type="entry name" value="BIS(5'-ADENOSYL)-TRIPHOSPHATASE"/>
    <property type="match status" value="1"/>
</dbReference>
<dbReference type="Pfam" id="PF01663">
    <property type="entry name" value="Phosphodiest"/>
    <property type="match status" value="1"/>
</dbReference>
<dbReference type="GO" id="GO:0016787">
    <property type="term" value="F:hydrolase activity"/>
    <property type="evidence" value="ECO:0007669"/>
    <property type="project" value="UniProtKB-ARBA"/>
</dbReference>
<dbReference type="SUPFAM" id="SSF53649">
    <property type="entry name" value="Alkaline phosphatase-like"/>
    <property type="match status" value="1"/>
</dbReference>
<dbReference type="Gene3D" id="3.40.720.10">
    <property type="entry name" value="Alkaline Phosphatase, subunit A"/>
    <property type="match status" value="2"/>
</dbReference>
<name>A0A2D6M050_9ARCH</name>
<evidence type="ECO:0000313" key="2">
    <source>
        <dbReference type="Proteomes" id="UP000226592"/>
    </source>
</evidence>
<sequence>MKLLIIGLDGASPELIKKWALEGKLPYFKKLIGNGCFARLESTIHPITGPAWTTFLTGKNPGKHGIYDWSSRKEGSYDIELNYQRKKESYTFFHLLGEKGKRVGLLNVPSTFPPTKINGFIVSGFLTPDTDTEFTFPKPLRKELLEQFPDYFFSPKNKFEPDAKSAKGFLSEVNKMTEQRKQASLYLMDKKNMDVFMVTFMGLDHLQHYFWRFMDEKHPRYDPMLGKEFGDAILKLYQRIDGIVKELHEKAGSTTPLLMMSDHGMGRHEKAVYINNWLHKKGLLVLKKSFGASVKRAMHGIGFTPKNLFSLMLKLGLGRLIAVVPASKRKKMLEKTTLSFGDIDWSKTKAYSFGYFGRIFLNLKGREPQGIVEEKDYDKIRGEVIRELEKFKDPSTNKNVVDRIWKREELFKGPYVNEAADILFSMQDYAFNSSLHFAFGSNKIFDEHIISKSGDHRLHGLFIAAGKGIKKGKEIKAKIVDVAPTALHLLSTAVPSNMDGKVLPIFVNKKAVKKQAAVGVKTNGEIFKDAEKEKIKKRLADLGYL</sequence>
<reference evidence="2" key="1">
    <citation type="submission" date="2017-09" db="EMBL/GenBank/DDBJ databases">
        <title>The Reconstruction of 2,631 Draft Metagenome-Assembled Genomes from the Global Oceans.</title>
        <authorList>
            <person name="Tully B.J."/>
            <person name="Graham E.D."/>
            <person name="Heidelberg J.F."/>
        </authorList>
    </citation>
    <scope>NUCLEOTIDE SEQUENCE [LARGE SCALE GENOMIC DNA]</scope>
</reference>
<protein>
    <recommendedName>
        <fullName evidence="3">Nucleotide pyrophosphatase</fullName>
    </recommendedName>
</protein>
<dbReference type="AlphaFoldDB" id="A0A2D6M050"/>
<dbReference type="Proteomes" id="UP000226592">
    <property type="component" value="Unassembled WGS sequence"/>
</dbReference>
<dbReference type="EMBL" id="NZBU01000002">
    <property type="protein sequence ID" value="MAG21793.1"/>
    <property type="molecule type" value="Genomic_DNA"/>
</dbReference>
<dbReference type="PANTHER" id="PTHR10151">
    <property type="entry name" value="ECTONUCLEOTIDE PYROPHOSPHATASE/PHOSPHODIESTERASE"/>
    <property type="match status" value="1"/>
</dbReference>
<evidence type="ECO:0008006" key="3">
    <source>
        <dbReference type="Google" id="ProtNLM"/>
    </source>
</evidence>
<organism evidence="1 2">
    <name type="scientific">Candidatus Iainarchaeum sp</name>
    <dbReference type="NCBI Taxonomy" id="3101447"/>
    <lineage>
        <taxon>Archaea</taxon>
        <taxon>Candidatus Iainarchaeota</taxon>
        <taxon>Candidatus Iainarchaeia</taxon>
        <taxon>Candidatus Iainarchaeales</taxon>
        <taxon>Candidatus Iainarchaeaceae</taxon>
        <taxon>Candidatus Iainarchaeum</taxon>
    </lineage>
</organism>
<proteinExistence type="predicted"/>
<evidence type="ECO:0000313" key="1">
    <source>
        <dbReference type="EMBL" id="MAG21793.1"/>
    </source>
</evidence>
<comment type="caution">
    <text evidence="1">The sequence shown here is derived from an EMBL/GenBank/DDBJ whole genome shotgun (WGS) entry which is preliminary data.</text>
</comment>
<accession>A0A2D6M050</accession>